<feature type="region of interest" description="Disordered" evidence="1">
    <location>
        <begin position="480"/>
        <end position="503"/>
    </location>
</feature>
<comment type="caution">
    <text evidence="2">The sequence shown here is derived from an EMBL/GenBank/DDBJ whole genome shotgun (WGS) entry which is preliminary data.</text>
</comment>
<feature type="compositionally biased region" description="Low complexity" evidence="1">
    <location>
        <begin position="481"/>
        <end position="503"/>
    </location>
</feature>
<protein>
    <submittedName>
        <fullName evidence="2">Uncharacterized protein</fullName>
    </submittedName>
</protein>
<dbReference type="InParanoid" id="A0A2P6MZG5"/>
<dbReference type="AlphaFoldDB" id="A0A2P6MZG5"/>
<name>A0A2P6MZG5_9EUKA</name>
<feature type="compositionally biased region" description="Polar residues" evidence="1">
    <location>
        <begin position="279"/>
        <end position="288"/>
    </location>
</feature>
<feature type="region of interest" description="Disordered" evidence="1">
    <location>
        <begin position="171"/>
        <end position="386"/>
    </location>
</feature>
<organism evidence="2 3">
    <name type="scientific">Planoprotostelium fungivorum</name>
    <dbReference type="NCBI Taxonomy" id="1890364"/>
    <lineage>
        <taxon>Eukaryota</taxon>
        <taxon>Amoebozoa</taxon>
        <taxon>Evosea</taxon>
        <taxon>Variosea</taxon>
        <taxon>Cavosteliida</taxon>
        <taxon>Cavosteliaceae</taxon>
        <taxon>Planoprotostelium</taxon>
    </lineage>
</organism>
<accession>A0A2P6MZG5</accession>
<gene>
    <name evidence="2" type="ORF">PROFUN_14597</name>
</gene>
<feature type="compositionally biased region" description="Basic and acidic residues" evidence="1">
    <location>
        <begin position="227"/>
        <end position="246"/>
    </location>
</feature>
<evidence type="ECO:0000313" key="3">
    <source>
        <dbReference type="Proteomes" id="UP000241769"/>
    </source>
</evidence>
<dbReference type="EMBL" id="MDYQ01000282">
    <property type="protein sequence ID" value="PRP77084.1"/>
    <property type="molecule type" value="Genomic_DNA"/>
</dbReference>
<feature type="compositionally biased region" description="Basic and acidic residues" evidence="1">
    <location>
        <begin position="187"/>
        <end position="208"/>
    </location>
</feature>
<evidence type="ECO:0000256" key="1">
    <source>
        <dbReference type="SAM" id="MobiDB-lite"/>
    </source>
</evidence>
<sequence length="738" mass="79893">MLLLRLRQALVLDRFTNILSGKEGPLLHEEGDPQRIIFSIGSWQDNELYLEDLHPEETMKLGFRIHLDDEEQPQMIHLKDGCVLMITEGDRTHLHMKFSKPSGPTANRFTEDASHSLQFSTLKNSSPERQLPPTQVSSMDITSTSVGQPAVSIISACTSYVQSLWFRGPRTPIEEETASSADESTEETSKEETEGVFIQRDEETKKVESTAAVLESKADSPSTKAKAMNDPKETQADREDLFERSIRRAPQSPVKSAPEEPSCFSLSPPPRMLNRRTIRSSNSVSTLPPAQIHPQLPSHLVTPENLTDSSGAYYSALSNSPSPEGPSAHRPPASQAPVDSPSGMLFNFSSPGSVQTVTPVRSQSSGGPPASVVHTSFGPHTPADSPCEDIPIMSSPHPRREITLSSTVPAIPTPLRVRSSRGLEISPAYVALHEGLVSIMSSDECHPCTPGVYPKGELRSRLDISLMLEAVDVDSKKFSHTTESSFDSSSSTEHSVYSPSSSVGSIVSPSVRVKLMDQLRDVSPITHPAPTASVNHIYPQPSDSENAIRQALMPSDSTDTVCAAELKSGVHKGKKCGRELPCIENCPFIVYRQDVGTEVPSVSLYSSSSVIMNVHRGNPFTSNTATRNEAAVTFTWNIAAGYGCCLTASNSGGVIDNTSAINNTTISSNNASSKKEPCWSGNSAVYCGALYLLASGGIIHLLVDGMDVRNNTACSGASFPQLALQEWVFEYSIEYSFI</sequence>
<proteinExistence type="predicted"/>
<dbReference type="Proteomes" id="UP000241769">
    <property type="component" value="Unassembled WGS sequence"/>
</dbReference>
<feature type="compositionally biased region" description="Polar residues" evidence="1">
    <location>
        <begin position="304"/>
        <end position="322"/>
    </location>
</feature>
<feature type="compositionally biased region" description="Polar residues" evidence="1">
    <location>
        <begin position="347"/>
        <end position="366"/>
    </location>
</feature>
<reference evidence="2 3" key="1">
    <citation type="journal article" date="2018" name="Genome Biol. Evol.">
        <title>Multiple Roots of Fruiting Body Formation in Amoebozoa.</title>
        <authorList>
            <person name="Hillmann F."/>
            <person name="Forbes G."/>
            <person name="Novohradska S."/>
            <person name="Ferling I."/>
            <person name="Riege K."/>
            <person name="Groth M."/>
            <person name="Westermann M."/>
            <person name="Marz M."/>
            <person name="Spaller T."/>
            <person name="Winckler T."/>
            <person name="Schaap P."/>
            <person name="Glockner G."/>
        </authorList>
    </citation>
    <scope>NUCLEOTIDE SEQUENCE [LARGE SCALE GENOMIC DNA]</scope>
    <source>
        <strain evidence="2 3">Jena</strain>
    </source>
</reference>
<keyword evidence="3" id="KW-1185">Reference proteome</keyword>
<evidence type="ECO:0000313" key="2">
    <source>
        <dbReference type="EMBL" id="PRP77084.1"/>
    </source>
</evidence>